<evidence type="ECO:0000256" key="1">
    <source>
        <dbReference type="ARBA" id="ARBA00023172"/>
    </source>
</evidence>
<dbReference type="GO" id="GO:0015074">
    <property type="term" value="P:DNA integration"/>
    <property type="evidence" value="ECO:0007669"/>
    <property type="project" value="InterPro"/>
</dbReference>
<dbReference type="PROSITE" id="PS51898">
    <property type="entry name" value="TYR_RECOMBINASE"/>
    <property type="match status" value="1"/>
</dbReference>
<dbReference type="GO" id="GO:0006310">
    <property type="term" value="P:DNA recombination"/>
    <property type="evidence" value="ECO:0007669"/>
    <property type="project" value="UniProtKB-KW"/>
</dbReference>
<name>A0A125MMP7_9GAMM</name>
<accession>A0A125MMP7</accession>
<organism evidence="3 4">
    <name type="scientific">Lysobacter capsici AZ78</name>
    <dbReference type="NCBI Taxonomy" id="1444315"/>
    <lineage>
        <taxon>Bacteria</taxon>
        <taxon>Pseudomonadati</taxon>
        <taxon>Pseudomonadota</taxon>
        <taxon>Gammaproteobacteria</taxon>
        <taxon>Lysobacterales</taxon>
        <taxon>Lysobacteraceae</taxon>
        <taxon>Lysobacter</taxon>
    </lineage>
</organism>
<feature type="domain" description="Tyr recombinase" evidence="2">
    <location>
        <begin position="190"/>
        <end position="450"/>
    </location>
</feature>
<dbReference type="InterPro" id="IPR013762">
    <property type="entry name" value="Integrase-like_cat_sf"/>
</dbReference>
<dbReference type="GO" id="GO:0003677">
    <property type="term" value="F:DNA binding"/>
    <property type="evidence" value="ECO:0007669"/>
    <property type="project" value="InterPro"/>
</dbReference>
<evidence type="ECO:0000313" key="4">
    <source>
        <dbReference type="Proteomes" id="UP000023435"/>
    </source>
</evidence>
<dbReference type="InterPro" id="IPR002104">
    <property type="entry name" value="Integrase_catalytic"/>
</dbReference>
<dbReference type="EMBL" id="JAJA02000001">
    <property type="protein sequence ID" value="KWS04058.1"/>
    <property type="molecule type" value="Genomic_DNA"/>
</dbReference>
<dbReference type="AlphaFoldDB" id="A0A125MMP7"/>
<dbReference type="InterPro" id="IPR011010">
    <property type="entry name" value="DNA_brk_join_enz"/>
</dbReference>
<evidence type="ECO:0000259" key="2">
    <source>
        <dbReference type="PROSITE" id="PS51898"/>
    </source>
</evidence>
<dbReference type="Proteomes" id="UP000023435">
    <property type="component" value="Unassembled WGS sequence"/>
</dbReference>
<keyword evidence="1" id="KW-0233">DNA recombination</keyword>
<comment type="caution">
    <text evidence="3">The sequence shown here is derived from an EMBL/GenBank/DDBJ whole genome shotgun (WGS) entry which is preliminary data.</text>
</comment>
<proteinExistence type="predicted"/>
<evidence type="ECO:0000313" key="3">
    <source>
        <dbReference type="EMBL" id="KWS04058.1"/>
    </source>
</evidence>
<dbReference type="Gene3D" id="1.10.443.10">
    <property type="entry name" value="Intergrase catalytic core"/>
    <property type="match status" value="1"/>
</dbReference>
<reference evidence="3 4" key="1">
    <citation type="journal article" date="2014" name="Genome Announc.">
        <title>Draft Genome Sequence of Lysobacter capsici AZ78, a Bacterium Antagonistic to Plant-Pathogenic Oomycetes.</title>
        <authorList>
            <person name="Puopolo G."/>
            <person name="Sonego P."/>
            <person name="Engelen K."/>
            <person name="Pertot I."/>
        </authorList>
    </citation>
    <scope>NUCLEOTIDE SEQUENCE [LARGE SCALE GENOMIC DNA]</scope>
    <source>
        <strain evidence="3 4">AZ78</strain>
    </source>
</reference>
<dbReference type="SUPFAM" id="SSF56349">
    <property type="entry name" value="DNA breaking-rejoining enzymes"/>
    <property type="match status" value="1"/>
</dbReference>
<protein>
    <recommendedName>
        <fullName evidence="2">Tyr recombinase domain-containing protein</fullName>
    </recommendedName>
</protein>
<keyword evidence="4" id="KW-1185">Reference proteome</keyword>
<gene>
    <name evidence="3" type="ORF">AZ78_1607</name>
</gene>
<sequence length="620" mass="69384">MPMSDVVQFVPRAERDAIGNLAEFTRLAKEDLTAFANGGAWDHDKWQQGETVVVFATKTAPLDSYSFTPLAEPFMQFAKAYIRYQYSHKPVKSLAMMLQALRCVEAGLLAACGRADVGLLSGAVMDVCANSCREFYSSEDVRHKTGLQLQTIFDFLREKSLVPSLSAWKSPFKKPVILTEDLGEAGQAHRLSKLPSNEEMLAVADVFAQADDRESQFYSSIFILLMAAPGRVSEVIKLPIDCIRWEKDDAGELQMLLRWHAAKGKGATKKWVVPSMHSVVKEAVRRLVEIGGPAREAARATFEGSGPSLGEVSTSDLIKEFGGFYWPFIDEKKVLKAWDALCLHRENEFSRDREIKASSWRIPGASEVNKRLGAGQGHGPSLFDRMGLRNPDGSRIALTSHQLRHWLSTMSERAGMDDYTLAQWAGRARTSDNRHYDHRSPEERLEAARDLLPMQPAPLLERIKHRQPVTYQELGVDRLGAAKATLYGMCVHDYAMAPCQKQRECMTCKEHVCIKGDHVTLDRIRQLESQTEELLQQSMKAHEDGDFGADRWVDNHKWKLAHVKAMRMALEHPNVPDGAVLRIPDGHDPSPVRRALMDLGVVEVSSMEALGPNMIPLALT</sequence>